<protein>
    <recommendedName>
        <fullName evidence="5">Encoded protein</fullName>
    </recommendedName>
</protein>
<accession>A0ABQ7G3S9</accession>
<gene>
    <name evidence="3" type="ORF">DUNSADRAFT_16314</name>
</gene>
<feature type="region of interest" description="Disordered" evidence="1">
    <location>
        <begin position="69"/>
        <end position="109"/>
    </location>
</feature>
<dbReference type="Proteomes" id="UP000815325">
    <property type="component" value="Unassembled WGS sequence"/>
</dbReference>
<feature type="chain" id="PRO_5045561694" description="Encoded protein" evidence="2">
    <location>
        <begin position="21"/>
        <end position="287"/>
    </location>
</feature>
<keyword evidence="4" id="KW-1185">Reference proteome</keyword>
<keyword evidence="2" id="KW-0732">Signal</keyword>
<proteinExistence type="predicted"/>
<organism evidence="3 4">
    <name type="scientific">Dunaliella salina</name>
    <name type="common">Green alga</name>
    <name type="synonym">Protococcus salinus</name>
    <dbReference type="NCBI Taxonomy" id="3046"/>
    <lineage>
        <taxon>Eukaryota</taxon>
        <taxon>Viridiplantae</taxon>
        <taxon>Chlorophyta</taxon>
        <taxon>core chlorophytes</taxon>
        <taxon>Chlorophyceae</taxon>
        <taxon>CS clade</taxon>
        <taxon>Chlamydomonadales</taxon>
        <taxon>Dunaliellaceae</taxon>
        <taxon>Dunaliella</taxon>
    </lineage>
</organism>
<evidence type="ECO:0000313" key="3">
    <source>
        <dbReference type="EMBL" id="KAF5829275.1"/>
    </source>
</evidence>
<comment type="caution">
    <text evidence="3">The sequence shown here is derived from an EMBL/GenBank/DDBJ whole genome shotgun (WGS) entry which is preliminary data.</text>
</comment>
<evidence type="ECO:0000256" key="2">
    <source>
        <dbReference type="SAM" id="SignalP"/>
    </source>
</evidence>
<evidence type="ECO:0000256" key="1">
    <source>
        <dbReference type="SAM" id="MobiDB-lite"/>
    </source>
</evidence>
<reference evidence="3" key="1">
    <citation type="submission" date="2017-08" db="EMBL/GenBank/DDBJ databases">
        <authorList>
            <person name="Polle J.E."/>
            <person name="Barry K."/>
            <person name="Cushman J."/>
            <person name="Schmutz J."/>
            <person name="Tran D."/>
            <person name="Hathwaick L.T."/>
            <person name="Yim W.C."/>
            <person name="Jenkins J."/>
            <person name="Mckie-Krisberg Z.M."/>
            <person name="Prochnik S."/>
            <person name="Lindquist E."/>
            <person name="Dockter R.B."/>
            <person name="Adam C."/>
            <person name="Molina H."/>
            <person name="Bunkerborg J."/>
            <person name="Jin E."/>
            <person name="Buchheim M."/>
            <person name="Magnuson J."/>
        </authorList>
    </citation>
    <scope>NUCLEOTIDE SEQUENCE</scope>
    <source>
        <strain evidence="3">CCAP 19/18</strain>
    </source>
</reference>
<sequence length="287" mass="31974">MKSLSCVLCTFAGHLQVVPTQFEPAPWVKDLGRWLQKHTIGVARVDLRRPTPPQLDQYTGNNLFLASYKDTGPSADAHARNQGAQAGRSGSRPQPQFHSSGARGANEPCGERVLQPVSTRAPTGARVKVTRSLVYGQDPEGQLPPLLSFGTGLNVDMDKQRIEPVLRFKLRDILSVKAFPQPLLKLSKTLPLWKTGMGLKVHYEVPLADIQHFYQPPARLMVRLDQCPGSGFHVTPQGVEFDQQYLRLGRITLRGSASMTFPRSIPFDPDNDSFDFHVNRLSIKSLW</sequence>
<evidence type="ECO:0008006" key="5">
    <source>
        <dbReference type="Google" id="ProtNLM"/>
    </source>
</evidence>
<dbReference type="EMBL" id="MU070181">
    <property type="protein sequence ID" value="KAF5829275.1"/>
    <property type="molecule type" value="Genomic_DNA"/>
</dbReference>
<evidence type="ECO:0000313" key="4">
    <source>
        <dbReference type="Proteomes" id="UP000815325"/>
    </source>
</evidence>
<name>A0ABQ7G3S9_DUNSA</name>
<feature type="signal peptide" evidence="2">
    <location>
        <begin position="1"/>
        <end position="20"/>
    </location>
</feature>